<feature type="binding site" evidence="6">
    <location>
        <position position="189"/>
    </location>
    <ligand>
        <name>Zn(2+)</name>
        <dbReference type="ChEBI" id="CHEBI:29105"/>
    </ligand>
</feature>
<dbReference type="GO" id="GO:0008270">
    <property type="term" value="F:zinc ion binding"/>
    <property type="evidence" value="ECO:0007669"/>
    <property type="project" value="UniProtKB-UniRule"/>
</dbReference>
<dbReference type="Proteomes" id="UP001209570">
    <property type="component" value="Unassembled WGS sequence"/>
</dbReference>
<keyword evidence="8" id="KW-1185">Reference proteome</keyword>
<gene>
    <name evidence="7" type="ORF">P43SY_006750</name>
</gene>
<comment type="caution">
    <text evidence="7">The sequence shown here is derived from an EMBL/GenBank/DDBJ whole genome shotgun (WGS) entry which is preliminary data.</text>
</comment>
<dbReference type="AlphaFoldDB" id="A0AAD5M997"/>
<comment type="subunit">
    <text evidence="6">Component of a multi-subunit COQ enzyme complex.</text>
</comment>
<comment type="pathway">
    <text evidence="6">Cofactor biosynthesis; ubiquinone biosynthesis.</text>
</comment>
<dbReference type="PANTHER" id="PTHR12922:SF7">
    <property type="entry name" value="UBIQUINONE BIOSYNTHESIS PROTEIN COQ4 HOMOLOG, MITOCHONDRIAL"/>
    <property type="match status" value="1"/>
</dbReference>
<comment type="similarity">
    <text evidence="6">Belongs to the COQ4 family.</text>
</comment>
<comment type="function">
    <text evidence="6">Lyase that catalyzes the C1-decarboxylation of 4-hydroxy-3-methoxy-5-(all-trans-polyprenyl)benzoic acid into 2-methoxy-6-(all-trans-polyprenyl)phenol during ubiquinone biosynthesis.</text>
</comment>
<comment type="cofactor">
    <cofactor evidence="6">
        <name>Zn(2+)</name>
        <dbReference type="ChEBI" id="CHEBI:29105"/>
    </cofactor>
</comment>
<name>A0AAD5M997_PYTIN</name>
<keyword evidence="2 6" id="KW-0999">Mitochondrion inner membrane</keyword>
<keyword evidence="6" id="KW-0479">Metal-binding</keyword>
<dbReference type="EC" id="4.1.1.130" evidence="6"/>
<evidence type="ECO:0000256" key="6">
    <source>
        <dbReference type="HAMAP-Rule" id="MF_03111"/>
    </source>
</evidence>
<protein>
    <recommendedName>
        <fullName evidence="6">Ubiquinone biosynthesis protein COQ4 homolog, mitochondrial</fullName>
    </recommendedName>
    <alternativeName>
        <fullName evidence="6">4-hydroxy-3-methoxy-5-polyprenylbenzoate decarboxylase</fullName>
        <ecNumber evidence="6">4.1.1.130</ecNumber>
    </alternativeName>
    <alternativeName>
        <fullName evidence="6">Coenzyme Q biosynthesis protein 4 homolog</fullName>
    </alternativeName>
</protein>
<proteinExistence type="inferred from homology"/>
<keyword evidence="5 6" id="KW-0456">Lyase</keyword>
<dbReference type="HAMAP" id="MF_03111">
    <property type="entry name" value="Coq4"/>
    <property type="match status" value="1"/>
</dbReference>
<dbReference type="InterPro" id="IPR027540">
    <property type="entry name" value="Coq4_euk"/>
</dbReference>
<evidence type="ECO:0000256" key="5">
    <source>
        <dbReference type="ARBA" id="ARBA00023239"/>
    </source>
</evidence>
<evidence type="ECO:0000256" key="4">
    <source>
        <dbReference type="ARBA" id="ARBA00023136"/>
    </source>
</evidence>
<dbReference type="InterPro" id="IPR007715">
    <property type="entry name" value="Coq4"/>
</dbReference>
<dbReference type="PANTHER" id="PTHR12922">
    <property type="entry name" value="UBIQUINONE BIOSYNTHESIS PROTEIN"/>
    <property type="match status" value="1"/>
</dbReference>
<feature type="binding site" evidence="6">
    <location>
        <position position="185"/>
    </location>
    <ligand>
        <name>Zn(2+)</name>
        <dbReference type="ChEBI" id="CHEBI:29105"/>
    </ligand>
</feature>
<organism evidence="7 8">
    <name type="scientific">Pythium insidiosum</name>
    <name type="common">Pythiosis disease agent</name>
    <dbReference type="NCBI Taxonomy" id="114742"/>
    <lineage>
        <taxon>Eukaryota</taxon>
        <taxon>Sar</taxon>
        <taxon>Stramenopiles</taxon>
        <taxon>Oomycota</taxon>
        <taxon>Peronosporomycetes</taxon>
        <taxon>Pythiales</taxon>
        <taxon>Pythiaceae</taxon>
        <taxon>Pythium</taxon>
    </lineage>
</organism>
<dbReference type="EMBL" id="JAKCXM010000005">
    <property type="protein sequence ID" value="KAJ0409253.1"/>
    <property type="molecule type" value="Genomic_DNA"/>
</dbReference>
<dbReference type="Pfam" id="PF05019">
    <property type="entry name" value="Coq4"/>
    <property type="match status" value="1"/>
</dbReference>
<feature type="binding site" evidence="6">
    <location>
        <position position="186"/>
    </location>
    <ligand>
        <name>Zn(2+)</name>
        <dbReference type="ChEBI" id="CHEBI:29105"/>
    </ligand>
</feature>
<evidence type="ECO:0000313" key="7">
    <source>
        <dbReference type="EMBL" id="KAJ0409253.1"/>
    </source>
</evidence>
<comment type="subcellular location">
    <subcellularLocation>
        <location evidence="6">Mitochondrion inner membrane</location>
        <topology evidence="6">Peripheral membrane protein</topology>
        <orientation evidence="6">Matrix side</orientation>
    </subcellularLocation>
</comment>
<dbReference type="GO" id="GO:0031314">
    <property type="term" value="C:extrinsic component of mitochondrial inner membrane"/>
    <property type="evidence" value="ECO:0007669"/>
    <property type="project" value="UniProtKB-UniRule"/>
</dbReference>
<evidence type="ECO:0000256" key="3">
    <source>
        <dbReference type="ARBA" id="ARBA00023128"/>
    </source>
</evidence>
<keyword evidence="4 6" id="KW-0472">Membrane</keyword>
<evidence type="ECO:0000313" key="8">
    <source>
        <dbReference type="Proteomes" id="UP001209570"/>
    </source>
</evidence>
<keyword evidence="6" id="KW-0862">Zinc</keyword>
<comment type="catalytic activity">
    <reaction evidence="6">
        <text>a 4-hydroxy-3-methoxy-5-(all-trans-polyprenyl)benzoate + H(+) = a 2-methoxy-6-(all-trans-polyprenyl)phenol + CO2</text>
        <dbReference type="Rhea" id="RHEA:81179"/>
        <dbReference type="Rhea" id="RHEA-COMP:9551"/>
        <dbReference type="Rhea" id="RHEA-COMP:10931"/>
        <dbReference type="ChEBI" id="CHEBI:15378"/>
        <dbReference type="ChEBI" id="CHEBI:16526"/>
        <dbReference type="ChEBI" id="CHEBI:62731"/>
        <dbReference type="ChEBI" id="CHEBI:84443"/>
        <dbReference type="EC" id="4.1.1.130"/>
    </reaction>
</comment>
<feature type="binding site" evidence="6">
    <location>
        <position position="201"/>
    </location>
    <ligand>
        <name>Zn(2+)</name>
        <dbReference type="ChEBI" id="CHEBI:29105"/>
    </ligand>
</feature>
<keyword evidence="1 6" id="KW-0831">Ubiquinone biosynthesis</keyword>
<evidence type="ECO:0000256" key="2">
    <source>
        <dbReference type="ARBA" id="ARBA00022792"/>
    </source>
</evidence>
<reference evidence="7" key="1">
    <citation type="submission" date="2021-12" db="EMBL/GenBank/DDBJ databases">
        <title>Prjna785345.</title>
        <authorList>
            <person name="Rujirawat T."/>
            <person name="Krajaejun T."/>
        </authorList>
    </citation>
    <scope>NUCLEOTIDE SEQUENCE</scope>
    <source>
        <strain evidence="7">Pi057C3</strain>
    </source>
</reference>
<keyword evidence="3 6" id="KW-0496">Mitochondrion</keyword>
<dbReference type="GO" id="GO:0120539">
    <property type="term" value="F:4-hydroxy-3-methoxy-5-polyprenylbenzoate decarboxylase activity"/>
    <property type="evidence" value="ECO:0007669"/>
    <property type="project" value="UniProtKB-EC"/>
</dbReference>
<sequence length="288" mass="32289">MVAASAAMRLVRGGVRRLLKSAAPRAHAASGRLVSTAQLHDTTSFASTPVAGEPARRVLYPTHTPTSPVQKIALSFVSAFTVLSNPERGDMLATLGEVTGRQALLRMHARMCSDPVGARILAERPSIRSDRIDIEYLRALPKDTFGFAYSQFMDAHGFEADGRAYVHFVDDPELAYIMQRYRELHDFWHTLYGLPPTVFGEIALKYVELVQTGLPVCALSGFVGPLRLTSEERHRLVTEFIPWAHRAGQEARFLMNVYYEKEFETPLAELRERLRILPPPAIEPFRAK</sequence>
<evidence type="ECO:0000256" key="1">
    <source>
        <dbReference type="ARBA" id="ARBA00022688"/>
    </source>
</evidence>
<accession>A0AAD5M997</accession>